<evidence type="ECO:0000313" key="19">
    <source>
        <dbReference type="Proteomes" id="UP001228049"/>
    </source>
</evidence>
<keyword evidence="8" id="KW-0904">Protein phosphatase</keyword>
<keyword evidence="9" id="KW-0539">Nucleus</keyword>
<dbReference type="GO" id="GO:0004722">
    <property type="term" value="F:protein serine/threonine phosphatase activity"/>
    <property type="evidence" value="ECO:0007669"/>
    <property type="project" value="UniProtKB-EC"/>
</dbReference>
<dbReference type="EMBL" id="JASDAP010000026">
    <property type="protein sequence ID" value="KAK1879311.1"/>
    <property type="molecule type" value="Genomic_DNA"/>
</dbReference>
<evidence type="ECO:0000256" key="11">
    <source>
        <dbReference type="ARBA" id="ARBA00048336"/>
    </source>
</evidence>
<keyword evidence="7" id="KW-0378">Hydrolase</keyword>
<dbReference type="InterPro" id="IPR000387">
    <property type="entry name" value="Tyr_Pase_dom"/>
</dbReference>
<protein>
    <recommendedName>
        <fullName evidence="14">Dual specificity protein phosphatase 12</fullName>
        <ecNumber evidence="5">3.1.3.16</ecNumber>
        <ecNumber evidence="4">3.1.3.48</ecNumber>
    </recommendedName>
</protein>
<keyword evidence="6" id="KW-0963">Cytoplasm</keyword>
<dbReference type="GO" id="GO:0004725">
    <property type="term" value="F:protein tyrosine phosphatase activity"/>
    <property type="evidence" value="ECO:0007669"/>
    <property type="project" value="UniProtKB-EC"/>
</dbReference>
<comment type="subcellular location">
    <subcellularLocation>
        <location evidence="2">Cytoplasm</location>
    </subcellularLocation>
    <subcellularLocation>
        <location evidence="1">Nucleus</location>
    </subcellularLocation>
</comment>
<dbReference type="EC" id="3.1.3.48" evidence="4"/>
<dbReference type="InterPro" id="IPR000340">
    <property type="entry name" value="Dual-sp_phosphatase_cat-dom"/>
</dbReference>
<dbReference type="PROSITE" id="PS50056">
    <property type="entry name" value="TYR_PHOSPHATASE_2"/>
    <property type="match status" value="1"/>
</dbReference>
<feature type="active site" description="Phosphocysteine intermediate" evidence="15">
    <location>
        <position position="88"/>
    </location>
</feature>
<organism evidence="18 19">
    <name type="scientific">Dissostichus eleginoides</name>
    <name type="common">Patagonian toothfish</name>
    <name type="synonym">Dissostichus amissus</name>
    <dbReference type="NCBI Taxonomy" id="100907"/>
    <lineage>
        <taxon>Eukaryota</taxon>
        <taxon>Metazoa</taxon>
        <taxon>Chordata</taxon>
        <taxon>Craniata</taxon>
        <taxon>Vertebrata</taxon>
        <taxon>Euteleostomi</taxon>
        <taxon>Actinopterygii</taxon>
        <taxon>Neopterygii</taxon>
        <taxon>Teleostei</taxon>
        <taxon>Neoteleostei</taxon>
        <taxon>Acanthomorphata</taxon>
        <taxon>Eupercaria</taxon>
        <taxon>Perciformes</taxon>
        <taxon>Notothenioidei</taxon>
        <taxon>Nototheniidae</taxon>
        <taxon>Dissostichus</taxon>
    </lineage>
</organism>
<evidence type="ECO:0000256" key="9">
    <source>
        <dbReference type="ARBA" id="ARBA00023242"/>
    </source>
</evidence>
<dbReference type="InterPro" id="IPR020422">
    <property type="entry name" value="TYR_PHOSPHATASE_DUAL_dom"/>
</dbReference>
<evidence type="ECO:0000256" key="2">
    <source>
        <dbReference type="ARBA" id="ARBA00004496"/>
    </source>
</evidence>
<feature type="domain" description="Tyrosine specific protein phosphatases" evidence="17">
    <location>
        <begin position="68"/>
        <end position="125"/>
    </location>
</feature>
<evidence type="ECO:0000259" key="17">
    <source>
        <dbReference type="PROSITE" id="PS50056"/>
    </source>
</evidence>
<evidence type="ECO:0000256" key="12">
    <source>
        <dbReference type="ARBA" id="ARBA00051722"/>
    </source>
</evidence>
<evidence type="ECO:0000256" key="4">
    <source>
        <dbReference type="ARBA" id="ARBA00013064"/>
    </source>
</evidence>
<dbReference type="PROSITE" id="PS00383">
    <property type="entry name" value="TYR_PHOSPHATASE_1"/>
    <property type="match status" value="1"/>
</dbReference>
<dbReference type="InterPro" id="IPR016278">
    <property type="entry name" value="DUSP12"/>
</dbReference>
<comment type="catalytic activity">
    <reaction evidence="12">
        <text>O-phospho-L-tyrosyl-[protein] + H2O = L-tyrosyl-[protein] + phosphate</text>
        <dbReference type="Rhea" id="RHEA:10684"/>
        <dbReference type="Rhea" id="RHEA-COMP:10136"/>
        <dbReference type="Rhea" id="RHEA-COMP:20101"/>
        <dbReference type="ChEBI" id="CHEBI:15377"/>
        <dbReference type="ChEBI" id="CHEBI:43474"/>
        <dbReference type="ChEBI" id="CHEBI:46858"/>
        <dbReference type="ChEBI" id="CHEBI:61978"/>
        <dbReference type="EC" id="3.1.3.48"/>
    </reaction>
</comment>
<name>A0AAD9B942_DISEL</name>
<sequence length="263" mass="28725">MLLVDPGLYIGTVADLNDSQGLAAAAVTHILSVDSVDPAPLVPADGNFRRKWVNVLDEVSSDLLSHMDDCFRFIQEAVDGGGAALVHCQAGRSRSATIITSYLMKKHQLSFTEASLRLKAAKPDVQVNSGFEEQLCLYEALHCEVDTSSPLYKQYRLSKIIEKRALFRGSSVLSHSVGGGGAQAFGYRKSSNCSGDVQCTSYFIEPVQWMEPALVGVMDGQCSSKLGSFSWCGDRCSCGSWVTPAFQLHHNRVDEIRQINIQK</sequence>
<dbReference type="PANTHER" id="PTHR45848">
    <property type="entry name" value="DUAL SPECIFICITY PROTEIN PHOSPHATASE 12 FAMILY MEMBER"/>
    <property type="match status" value="1"/>
</dbReference>
<dbReference type="InterPro" id="IPR029021">
    <property type="entry name" value="Prot-tyrosine_phosphatase-like"/>
</dbReference>
<evidence type="ECO:0000256" key="10">
    <source>
        <dbReference type="ARBA" id="ARBA00047761"/>
    </source>
</evidence>
<dbReference type="Gene3D" id="3.90.190.10">
    <property type="entry name" value="Protein tyrosine phosphatase superfamily"/>
    <property type="match status" value="1"/>
</dbReference>
<dbReference type="PIRSF" id="PIRSF000941">
    <property type="entry name" value="DUSP12"/>
    <property type="match status" value="1"/>
</dbReference>
<gene>
    <name evidence="18" type="ORF">KUDE01_027434</name>
</gene>
<dbReference type="EC" id="3.1.3.16" evidence="5"/>
<dbReference type="AlphaFoldDB" id="A0AAD9B942"/>
<dbReference type="InterPro" id="IPR016130">
    <property type="entry name" value="Tyr_Pase_AS"/>
</dbReference>
<dbReference type="GO" id="GO:0008138">
    <property type="term" value="F:protein tyrosine/serine/threonine phosphatase activity"/>
    <property type="evidence" value="ECO:0007669"/>
    <property type="project" value="InterPro"/>
</dbReference>
<evidence type="ECO:0000256" key="3">
    <source>
        <dbReference type="ARBA" id="ARBA00008601"/>
    </source>
</evidence>
<dbReference type="SMART" id="SM00195">
    <property type="entry name" value="DSPc"/>
    <property type="match status" value="1"/>
</dbReference>
<proteinExistence type="inferred from homology"/>
<evidence type="ECO:0000256" key="14">
    <source>
        <dbReference type="ARBA" id="ARBA00068797"/>
    </source>
</evidence>
<dbReference type="SUPFAM" id="SSF52799">
    <property type="entry name" value="(Phosphotyrosine protein) phosphatases II"/>
    <property type="match status" value="1"/>
</dbReference>
<evidence type="ECO:0000256" key="15">
    <source>
        <dbReference type="PIRSR" id="PIRSR000941-50"/>
    </source>
</evidence>
<dbReference type="GO" id="GO:0005634">
    <property type="term" value="C:nucleus"/>
    <property type="evidence" value="ECO:0007669"/>
    <property type="project" value="UniProtKB-SubCell"/>
</dbReference>
<keyword evidence="19" id="KW-1185">Reference proteome</keyword>
<evidence type="ECO:0000256" key="5">
    <source>
        <dbReference type="ARBA" id="ARBA00013081"/>
    </source>
</evidence>
<comment type="similarity">
    <text evidence="3">Belongs to the protein-tyrosine phosphatase family. Non-receptor class dual specificity subfamily.</text>
</comment>
<evidence type="ECO:0000256" key="13">
    <source>
        <dbReference type="ARBA" id="ARBA00059753"/>
    </source>
</evidence>
<accession>A0AAD9B942</accession>
<evidence type="ECO:0000256" key="6">
    <source>
        <dbReference type="ARBA" id="ARBA00022490"/>
    </source>
</evidence>
<reference evidence="18" key="1">
    <citation type="submission" date="2023-04" db="EMBL/GenBank/DDBJ databases">
        <title>Chromosome-level genome of Chaenocephalus aceratus.</title>
        <authorList>
            <person name="Park H."/>
        </authorList>
    </citation>
    <scope>NUCLEOTIDE SEQUENCE</scope>
    <source>
        <strain evidence="18">DE</strain>
        <tissue evidence="18">Muscle</tissue>
    </source>
</reference>
<evidence type="ECO:0000256" key="1">
    <source>
        <dbReference type="ARBA" id="ARBA00004123"/>
    </source>
</evidence>
<comment type="catalytic activity">
    <reaction evidence="11">
        <text>O-phospho-L-threonyl-[protein] + H2O = L-threonyl-[protein] + phosphate</text>
        <dbReference type="Rhea" id="RHEA:47004"/>
        <dbReference type="Rhea" id="RHEA-COMP:11060"/>
        <dbReference type="Rhea" id="RHEA-COMP:11605"/>
        <dbReference type="ChEBI" id="CHEBI:15377"/>
        <dbReference type="ChEBI" id="CHEBI:30013"/>
        <dbReference type="ChEBI" id="CHEBI:43474"/>
        <dbReference type="ChEBI" id="CHEBI:61977"/>
        <dbReference type="EC" id="3.1.3.16"/>
    </reaction>
</comment>
<evidence type="ECO:0000313" key="18">
    <source>
        <dbReference type="EMBL" id="KAK1879311.1"/>
    </source>
</evidence>
<comment type="caution">
    <text evidence="18">The sequence shown here is derived from an EMBL/GenBank/DDBJ whole genome shotgun (WGS) entry which is preliminary data.</text>
</comment>
<comment type="catalytic activity">
    <reaction evidence="10">
        <text>O-phospho-L-seryl-[protein] + H2O = L-seryl-[protein] + phosphate</text>
        <dbReference type="Rhea" id="RHEA:20629"/>
        <dbReference type="Rhea" id="RHEA-COMP:9863"/>
        <dbReference type="Rhea" id="RHEA-COMP:11604"/>
        <dbReference type="ChEBI" id="CHEBI:15377"/>
        <dbReference type="ChEBI" id="CHEBI:29999"/>
        <dbReference type="ChEBI" id="CHEBI:43474"/>
        <dbReference type="ChEBI" id="CHEBI:83421"/>
        <dbReference type="EC" id="3.1.3.16"/>
    </reaction>
</comment>
<dbReference type="PROSITE" id="PS50054">
    <property type="entry name" value="TYR_PHOSPHATASE_DUAL"/>
    <property type="match status" value="1"/>
</dbReference>
<evidence type="ECO:0000256" key="7">
    <source>
        <dbReference type="ARBA" id="ARBA00022801"/>
    </source>
</evidence>
<comment type="function">
    <text evidence="13">Dual specificity phosphatase; can dephosphorylate both phosphotyrosine and phosphoserine or phosphothreonine residues. Can dephosphorylate glucokinase (in vitro). Has phosphatase activity with the synthetic substrate 6,8-difluoro-4-methylumbelliferyl phosphate and other in vitro substrates.</text>
</comment>
<dbReference type="Pfam" id="PF00782">
    <property type="entry name" value="DSPc"/>
    <property type="match status" value="1"/>
</dbReference>
<dbReference type="FunFam" id="3.90.190.10:FF:000056">
    <property type="entry name" value="Dual specificity phosphatase 12"/>
    <property type="match status" value="1"/>
</dbReference>
<evidence type="ECO:0000259" key="16">
    <source>
        <dbReference type="PROSITE" id="PS50054"/>
    </source>
</evidence>
<dbReference type="PANTHER" id="PTHR45848:SF4">
    <property type="entry name" value="DUAL SPECIFICITY PROTEIN PHOSPHATASE 12"/>
    <property type="match status" value="1"/>
</dbReference>
<feature type="domain" description="Tyrosine-protein phosphatase" evidence="16">
    <location>
        <begin position="1"/>
        <end position="144"/>
    </location>
</feature>
<evidence type="ECO:0000256" key="8">
    <source>
        <dbReference type="ARBA" id="ARBA00022912"/>
    </source>
</evidence>
<dbReference type="GO" id="GO:0005737">
    <property type="term" value="C:cytoplasm"/>
    <property type="evidence" value="ECO:0007669"/>
    <property type="project" value="UniProtKB-SubCell"/>
</dbReference>
<dbReference type="Proteomes" id="UP001228049">
    <property type="component" value="Unassembled WGS sequence"/>
</dbReference>